<dbReference type="Proteomes" id="UP000732380">
    <property type="component" value="Unassembled WGS sequence"/>
</dbReference>
<evidence type="ECO:0000313" key="2">
    <source>
        <dbReference type="Proteomes" id="UP000732380"/>
    </source>
</evidence>
<gene>
    <name evidence="1" type="ORF">E4U13_007575</name>
</gene>
<dbReference type="AlphaFoldDB" id="A0A9P7TSP2"/>
<sequence>METAWCTQPNRTVRIFDQSCPLGRIALFGMQFKRHDAMATVAFEPRYMPPSLDLQTGQRVHKAIRTLALYDDG</sequence>
<organism evidence="1 2">
    <name type="scientific">Claviceps humidiphila</name>
    <dbReference type="NCBI Taxonomy" id="1294629"/>
    <lineage>
        <taxon>Eukaryota</taxon>
        <taxon>Fungi</taxon>
        <taxon>Dikarya</taxon>
        <taxon>Ascomycota</taxon>
        <taxon>Pezizomycotina</taxon>
        <taxon>Sordariomycetes</taxon>
        <taxon>Hypocreomycetidae</taxon>
        <taxon>Hypocreales</taxon>
        <taxon>Clavicipitaceae</taxon>
        <taxon>Claviceps</taxon>
    </lineage>
</organism>
<reference evidence="1 2" key="1">
    <citation type="journal article" date="2020" name="bioRxiv">
        <title>Whole genome comparisons of ergot fungi reveals the divergence and evolution of species within the genus Claviceps are the result of varying mechanisms driving genome evolution and host range expansion.</title>
        <authorList>
            <person name="Wyka S.A."/>
            <person name="Mondo S.J."/>
            <person name="Liu M."/>
            <person name="Dettman J."/>
            <person name="Nalam V."/>
            <person name="Broders K.D."/>
        </authorList>
    </citation>
    <scope>NUCLEOTIDE SEQUENCE [LARGE SCALE GENOMIC DNA]</scope>
    <source>
        <strain evidence="1 2">LM576</strain>
    </source>
</reference>
<dbReference type="EMBL" id="SRQM01000076">
    <property type="protein sequence ID" value="KAG6119519.1"/>
    <property type="molecule type" value="Genomic_DNA"/>
</dbReference>
<keyword evidence="2" id="KW-1185">Reference proteome</keyword>
<accession>A0A9P7TSP2</accession>
<protein>
    <submittedName>
        <fullName evidence="1">Uncharacterized protein</fullName>
    </submittedName>
</protein>
<comment type="caution">
    <text evidence="1">The sequence shown here is derived from an EMBL/GenBank/DDBJ whole genome shotgun (WGS) entry which is preliminary data.</text>
</comment>
<name>A0A9P7TSP2_9HYPO</name>
<proteinExistence type="predicted"/>
<evidence type="ECO:0000313" key="1">
    <source>
        <dbReference type="EMBL" id="KAG6119519.1"/>
    </source>
</evidence>